<comment type="caution">
    <text evidence="1">The sequence shown here is derived from an EMBL/GenBank/DDBJ whole genome shotgun (WGS) entry which is preliminary data.</text>
</comment>
<dbReference type="AlphaFoldDB" id="A0A9P4N935"/>
<reference evidence="2" key="1">
    <citation type="journal article" date="2020" name="Stud. Mycol.">
        <title>101 Dothideomycetes genomes: A test case for predicting lifestyles and emergence of pathogens.</title>
        <authorList>
            <person name="Haridas S."/>
            <person name="Albert R."/>
            <person name="Binder M."/>
            <person name="Bloem J."/>
            <person name="LaButti K."/>
            <person name="Salamov A."/>
            <person name="Andreopoulos B."/>
            <person name="Baker S."/>
            <person name="Barry K."/>
            <person name="Bills G."/>
            <person name="Bluhm B."/>
            <person name="Cannon C."/>
            <person name="Castanera R."/>
            <person name="Culley D."/>
            <person name="Daum C."/>
            <person name="Ezra D."/>
            <person name="Gonzalez J."/>
            <person name="Henrissat B."/>
            <person name="Kuo A."/>
            <person name="Liang C."/>
            <person name="Lipzen A."/>
            <person name="Lutzoni F."/>
            <person name="Magnuson J."/>
            <person name="Mondo S."/>
            <person name="Nolan M."/>
            <person name="Ohm R."/>
            <person name="Pangilinan J."/>
            <person name="Park H.-J."/>
            <person name="Ramirez L."/>
            <person name="Alfaro M."/>
            <person name="Sun H."/>
            <person name="Tritt A."/>
            <person name="Yoshinaga Y."/>
            <person name="Zwiers L.-H."/>
            <person name="Turgeon B."/>
            <person name="Goodwin S."/>
            <person name="Spatafora J."/>
            <person name="Crous P."/>
            <person name="Grigoriev I."/>
        </authorList>
    </citation>
    <scope>NUCLEOTIDE SEQUENCE [LARGE SCALE GENOMIC DNA]</scope>
    <source>
        <strain evidence="2">CBS 304.66</strain>
    </source>
</reference>
<sequence>MVADTADTITHKLGYVPYHHEAVGNTAGISHNYILSCQLHNPQPLAYCTRNCKLMTMIKVSTSRAEADRKPKARLPLWQFNPPKIDNLTGKDEIGLEIGLEIGRNTEVVETVKEQDTPGTTPAVSNEQHPEAAPLYSTSDEILLIPSLTIHPYGPLPSNIRAVGHLQPAFITETLRDLYTLPCPSTYELTAAADFMWDAHSLLAIASALSAFGIATELTGEKNSILHFVKAPLSYSLRITGRTREDREIVWGDYPPWDHEYRRVWTHTDFQTKEWKITGVDKIGSIILYIFDVWQQLESNTGTFRPPSMCDAKLLEILRSRDLAQCQCFAEAWRAVKRRCLLDAVVELMTPFGLKPELDDEKSTVRFKNKILDCLEITRLDRYLDGESHEPAIDTGIILSCPRKFAGALADINSWHGFDRYLKFLNLQQSAPNNFPRHSSLFCLDNDGETLELVETLLVFRDVPFEIDNATRLEKGVWTAKSVGSGFTKRQCTKYCCNGKRVHEGAGSPRNSMIIEAVELMVLEHWTEKIERDQEQHVGIIGPINL</sequence>
<dbReference type="EMBL" id="ML986588">
    <property type="protein sequence ID" value="KAF2267971.1"/>
    <property type="molecule type" value="Genomic_DNA"/>
</dbReference>
<name>A0A9P4N935_9PLEO</name>
<keyword evidence="2" id="KW-1185">Reference proteome</keyword>
<accession>A0A9P4N935</accession>
<dbReference type="Proteomes" id="UP000800093">
    <property type="component" value="Unassembled WGS sequence"/>
</dbReference>
<protein>
    <submittedName>
        <fullName evidence="1">Uncharacterized protein</fullName>
    </submittedName>
</protein>
<evidence type="ECO:0000313" key="2">
    <source>
        <dbReference type="Proteomes" id="UP000800093"/>
    </source>
</evidence>
<gene>
    <name evidence="1" type="ORF">CC78DRAFT_33161</name>
</gene>
<evidence type="ECO:0000313" key="1">
    <source>
        <dbReference type="EMBL" id="KAF2267971.1"/>
    </source>
</evidence>
<organism evidence="1 2">
    <name type="scientific">Lojkania enalia</name>
    <dbReference type="NCBI Taxonomy" id="147567"/>
    <lineage>
        <taxon>Eukaryota</taxon>
        <taxon>Fungi</taxon>
        <taxon>Dikarya</taxon>
        <taxon>Ascomycota</taxon>
        <taxon>Pezizomycotina</taxon>
        <taxon>Dothideomycetes</taxon>
        <taxon>Pleosporomycetidae</taxon>
        <taxon>Pleosporales</taxon>
        <taxon>Pleosporales incertae sedis</taxon>
        <taxon>Lojkania</taxon>
    </lineage>
</organism>
<dbReference type="OrthoDB" id="3792554at2759"/>
<proteinExistence type="predicted"/>